<gene>
    <name evidence="1" type="ORF">KQY15_17495</name>
</gene>
<dbReference type="PANTHER" id="PTHR47505">
    <property type="entry name" value="DNA UTILIZATION PROTEIN YHGH"/>
    <property type="match status" value="1"/>
</dbReference>
<dbReference type="EMBL" id="JAHRID010000010">
    <property type="protein sequence ID" value="MBV2130896.1"/>
    <property type="molecule type" value="Genomic_DNA"/>
</dbReference>
<reference evidence="1 2" key="1">
    <citation type="submission" date="2021-06" db="EMBL/GenBank/DDBJ databases">
        <title>Rheinheimera indica sp. nov., isolated from deep-sea sediment.</title>
        <authorList>
            <person name="Wang Z."/>
            <person name="Zhang X.-Y."/>
        </authorList>
    </citation>
    <scope>NUCLEOTIDE SEQUENCE [LARGE SCALE GENOMIC DNA]</scope>
    <source>
        <strain evidence="1 2">SM2107</strain>
    </source>
</reference>
<evidence type="ECO:0000313" key="1">
    <source>
        <dbReference type="EMBL" id="MBV2130896.1"/>
    </source>
</evidence>
<accession>A0ABS6MQ23</accession>
<sequence>MLPLCFLCVNFMVYFLAKFSKIFRHCWQLLLPAQCMWCSLPRPDAERQLCDYCQQALPVLPYQLCHYNLLFLPAIARGLKGAKFDRLLCLSHYQQPYQHWIPRWKYHTDLAAGQLLTQQMCLLLASYSNMNMPLPQALTFVPLHWRKQRQRGFNQAQCLAEALGHQLQLPVLGLFAKLASPSQRGLNRRQRLRNLRRSFSLIPQYPKLPAHVAIVDDVITTGATANALTRLLRRAGVSTVSVWTLTVTPAPDHSA</sequence>
<dbReference type="InterPro" id="IPR051910">
    <property type="entry name" value="ComF/GntX_DNA_util-trans"/>
</dbReference>
<dbReference type="Proteomes" id="UP000704611">
    <property type="component" value="Unassembled WGS sequence"/>
</dbReference>
<dbReference type="PANTHER" id="PTHR47505:SF1">
    <property type="entry name" value="DNA UTILIZATION PROTEIN YHGH"/>
    <property type="match status" value="1"/>
</dbReference>
<proteinExistence type="predicted"/>
<name>A0ABS6MQ23_9GAMM</name>
<keyword evidence="2" id="KW-1185">Reference proteome</keyword>
<dbReference type="InterPro" id="IPR000836">
    <property type="entry name" value="PRTase_dom"/>
</dbReference>
<dbReference type="CDD" id="cd06223">
    <property type="entry name" value="PRTases_typeI"/>
    <property type="match status" value="1"/>
</dbReference>
<comment type="caution">
    <text evidence="1">The sequence shown here is derived from an EMBL/GenBank/DDBJ whole genome shotgun (WGS) entry which is preliminary data.</text>
</comment>
<organism evidence="1 2">
    <name type="scientific">Arsukibacterium indicum</name>
    <dbReference type="NCBI Taxonomy" id="2848612"/>
    <lineage>
        <taxon>Bacteria</taxon>
        <taxon>Pseudomonadati</taxon>
        <taxon>Pseudomonadota</taxon>
        <taxon>Gammaproteobacteria</taxon>
        <taxon>Chromatiales</taxon>
        <taxon>Chromatiaceae</taxon>
        <taxon>Arsukibacterium</taxon>
    </lineage>
</organism>
<evidence type="ECO:0000313" key="2">
    <source>
        <dbReference type="Proteomes" id="UP000704611"/>
    </source>
</evidence>
<protein>
    <submittedName>
        <fullName evidence="1">ComF family protein</fullName>
    </submittedName>
</protein>